<evidence type="ECO:0000256" key="3">
    <source>
        <dbReference type="ARBA" id="ARBA00022833"/>
    </source>
</evidence>
<accession>A0AAJ7L5U9</accession>
<evidence type="ECO:0000256" key="2">
    <source>
        <dbReference type="ARBA" id="ARBA00022771"/>
    </source>
</evidence>
<organism evidence="7 8">
    <name type="scientific">Galendromus occidentalis</name>
    <name type="common">western predatory mite</name>
    <dbReference type="NCBI Taxonomy" id="34638"/>
    <lineage>
        <taxon>Eukaryota</taxon>
        <taxon>Metazoa</taxon>
        <taxon>Ecdysozoa</taxon>
        <taxon>Arthropoda</taxon>
        <taxon>Chelicerata</taxon>
        <taxon>Arachnida</taxon>
        <taxon>Acari</taxon>
        <taxon>Parasitiformes</taxon>
        <taxon>Mesostigmata</taxon>
        <taxon>Gamasina</taxon>
        <taxon>Phytoseioidea</taxon>
        <taxon>Phytoseiidae</taxon>
        <taxon>Typhlodrominae</taxon>
        <taxon>Galendromus</taxon>
    </lineage>
</organism>
<feature type="region of interest" description="Disordered" evidence="5">
    <location>
        <begin position="95"/>
        <end position="117"/>
    </location>
</feature>
<evidence type="ECO:0000256" key="1">
    <source>
        <dbReference type="ARBA" id="ARBA00022723"/>
    </source>
</evidence>
<feature type="compositionally biased region" description="Low complexity" evidence="5">
    <location>
        <begin position="468"/>
        <end position="477"/>
    </location>
</feature>
<keyword evidence="3" id="KW-0862">Zinc</keyword>
<dbReference type="PANTHER" id="PTHR10825:SF29">
    <property type="entry name" value="POLYCOMB GROUP RING FINGER PROTEIN 1"/>
    <property type="match status" value="1"/>
</dbReference>
<protein>
    <submittedName>
        <fullName evidence="8">Polycomb group protein Psc</fullName>
    </submittedName>
</protein>
<feature type="compositionally biased region" description="Polar residues" evidence="5">
    <location>
        <begin position="584"/>
        <end position="597"/>
    </location>
</feature>
<feature type="compositionally biased region" description="Basic and acidic residues" evidence="5">
    <location>
        <begin position="457"/>
        <end position="467"/>
    </location>
</feature>
<dbReference type="SUPFAM" id="SSF57850">
    <property type="entry name" value="RING/U-box"/>
    <property type="match status" value="1"/>
</dbReference>
<feature type="region of interest" description="Disordered" evidence="5">
    <location>
        <begin position="528"/>
        <end position="615"/>
    </location>
</feature>
<dbReference type="GO" id="GO:0000122">
    <property type="term" value="P:negative regulation of transcription by RNA polymerase II"/>
    <property type="evidence" value="ECO:0007669"/>
    <property type="project" value="TreeGrafter"/>
</dbReference>
<keyword evidence="2 4" id="KW-0863">Zinc-finger</keyword>
<evidence type="ECO:0000256" key="4">
    <source>
        <dbReference type="PROSITE-ProRule" id="PRU00175"/>
    </source>
</evidence>
<dbReference type="GO" id="GO:0035102">
    <property type="term" value="C:PRC1 complex"/>
    <property type="evidence" value="ECO:0007669"/>
    <property type="project" value="TreeGrafter"/>
</dbReference>
<dbReference type="SMART" id="SM00184">
    <property type="entry name" value="RING"/>
    <property type="match status" value="1"/>
</dbReference>
<dbReference type="PROSITE" id="PS00518">
    <property type="entry name" value="ZF_RING_1"/>
    <property type="match status" value="1"/>
</dbReference>
<feature type="region of interest" description="Disordered" evidence="5">
    <location>
        <begin position="436"/>
        <end position="491"/>
    </location>
</feature>
<reference evidence="8" key="1">
    <citation type="submission" date="2025-08" db="UniProtKB">
        <authorList>
            <consortium name="RefSeq"/>
        </authorList>
    </citation>
    <scope>IDENTIFICATION</scope>
</reference>
<dbReference type="RefSeq" id="XP_018495834.1">
    <property type="nucleotide sequence ID" value="XM_018640318.1"/>
</dbReference>
<dbReference type="AlphaFoldDB" id="A0AAJ7L5U9"/>
<dbReference type="InterPro" id="IPR017907">
    <property type="entry name" value="Znf_RING_CS"/>
</dbReference>
<dbReference type="Proteomes" id="UP000694867">
    <property type="component" value="Unplaced"/>
</dbReference>
<evidence type="ECO:0000313" key="7">
    <source>
        <dbReference type="Proteomes" id="UP000694867"/>
    </source>
</evidence>
<evidence type="ECO:0000259" key="6">
    <source>
        <dbReference type="PROSITE" id="PS50089"/>
    </source>
</evidence>
<proteinExistence type="predicted"/>
<dbReference type="PANTHER" id="PTHR10825">
    <property type="entry name" value="RING FINGER DOMAIN-CONTAINING, POLYCOMB GROUP COMPONENT"/>
    <property type="match status" value="1"/>
</dbReference>
<name>A0AAJ7L5U9_9ACAR</name>
<dbReference type="FunFam" id="3.30.40.10:FF:000033">
    <property type="entry name" value="Polycomb group RING finger protein 3"/>
    <property type="match status" value="1"/>
</dbReference>
<dbReference type="Gene3D" id="3.10.20.90">
    <property type="entry name" value="Phosphatidylinositol 3-kinase Catalytic Subunit, Chain A, domain 1"/>
    <property type="match status" value="1"/>
</dbReference>
<dbReference type="InterPro" id="IPR013083">
    <property type="entry name" value="Znf_RING/FYVE/PHD"/>
</dbReference>
<dbReference type="InterPro" id="IPR001841">
    <property type="entry name" value="Znf_RING"/>
</dbReference>
<evidence type="ECO:0000313" key="8">
    <source>
        <dbReference type="RefSeq" id="XP_018495834.1"/>
    </source>
</evidence>
<evidence type="ECO:0000256" key="5">
    <source>
        <dbReference type="SAM" id="MobiDB-lite"/>
    </source>
</evidence>
<dbReference type="GO" id="GO:1990841">
    <property type="term" value="F:promoter-specific chromatin binding"/>
    <property type="evidence" value="ECO:0007669"/>
    <property type="project" value="TreeGrafter"/>
</dbReference>
<dbReference type="Pfam" id="PF13923">
    <property type="entry name" value="zf-C3HC4_2"/>
    <property type="match status" value="1"/>
</dbReference>
<keyword evidence="1" id="KW-0479">Metal-binding</keyword>
<feature type="domain" description="RING-type" evidence="6">
    <location>
        <begin position="16"/>
        <end position="55"/>
    </location>
</feature>
<feature type="compositionally biased region" description="Polar residues" evidence="5">
    <location>
        <begin position="556"/>
        <end position="574"/>
    </location>
</feature>
<dbReference type="GO" id="GO:0008270">
    <property type="term" value="F:zinc ion binding"/>
    <property type="evidence" value="ECO:0007669"/>
    <property type="project" value="UniProtKB-KW"/>
</dbReference>
<dbReference type="KEGG" id="goe:100901172"/>
<dbReference type="Gene3D" id="3.30.40.10">
    <property type="entry name" value="Zinc/RING finger domain, C3HC4 (zinc finger)"/>
    <property type="match status" value="1"/>
</dbReference>
<keyword evidence="7" id="KW-1185">Reference proteome</keyword>
<dbReference type="PROSITE" id="PS50089">
    <property type="entry name" value="ZF_RING_2"/>
    <property type="match status" value="1"/>
</dbReference>
<feature type="compositionally biased region" description="Low complexity" evidence="5">
    <location>
        <begin position="528"/>
        <end position="554"/>
    </location>
</feature>
<sequence>MSERVSLASVNPSLTCTLCKGYFVNAMTLVRCMHSFCKSCINRHLDTSSACPTCQERVFRSRMDDFMVPDETLQNIVYRSVPGLYANEMRRRREFYQSREKPSKTGGAGNSSSAGADRIEEKGYPERVIFTEEDMISLVLEHRQQADVGSRSLKLSNVNIECAAVTPVTVLIRFIQNKFDCPNSLIVHFRLEGSAKSKQIVLDPDFRLLDVCYIASYKATEPLKLLYSFVQFNPSLRDPPKRSNSMAVDPAPRVVKIGSDAHRSISSSANGNGIPYFSKPEIRAKNVDIPKSSATSAPHNSTVNVDAILSPMKTYSRSSLAPLNIALSDNDSTEEECDNWDSNVSTTIDSVTRHHQKSVKPQATLQERNSANFEMSPPRTVPVLLTALAKPTQTVPLSTIQTVQNRNPIVPRSQSFARDQKAATTAVASSAVNVKRPNASPKFSSTLSRPRVIKPANQKERPTEKKSSNIQSQQNKISKGHTVSSGKRPTVLKIKLNTSSTASETFTITSPIPRDTRSSTLAERLASVASVSSPESGSSCSSSSGSSIVSDFASRSAVSPTADNGSTVMRSQPSVRFKALNVPNGPQTRSKSPSPTARDSRAAILDAKKRKRMEEDEFRRIEEEKVKAKRAKKRDERERKKPLINEVPANFEHHEGLLDATSFGCRSSVLCWDSQLRIPAPLTVPLTVTLARRKTEGSETKQIEKMNSLQGREAFLRNNFGLEKSTNPQKGAATRWVRPRAPEVKVEVKLPPADFEMSACLAEVMSAIARDNTETQSLAPAPSRDVESKPSVKFSINSILSGDVGLRKEIVPKPTLFWSEVQISIELYISHMSRFFWLLESCPKASPVRGRILAACNSKTFGLGKILDILRKLSGSSAKSQIDRVLELSALIEKYVSTSNLPDNHDGCRSGIADVVVVPNPGPNQSDLKLKTENKFYDLNRNQMPSSNVVLNVGTTPRRSLGESVAFPVTAAERQLHELIVKSTDAASKIPGMTTLEQTKLFDLISIKRSSSVSSLNTSDGSENFGDCEIDQHRWEDVELLPTARSWPDCSTEA</sequence>
<gene>
    <name evidence="8" type="primary">LOC100901172</name>
</gene>
<dbReference type="GeneID" id="100901172"/>